<organism evidence="9 10">
    <name type="scientific">Daphnia galeata</name>
    <dbReference type="NCBI Taxonomy" id="27404"/>
    <lineage>
        <taxon>Eukaryota</taxon>
        <taxon>Metazoa</taxon>
        <taxon>Ecdysozoa</taxon>
        <taxon>Arthropoda</taxon>
        <taxon>Crustacea</taxon>
        <taxon>Branchiopoda</taxon>
        <taxon>Diplostraca</taxon>
        <taxon>Cladocera</taxon>
        <taxon>Anomopoda</taxon>
        <taxon>Daphniidae</taxon>
        <taxon>Daphnia</taxon>
    </lineage>
</organism>
<dbReference type="Pfam" id="PF00443">
    <property type="entry name" value="UCH"/>
    <property type="match status" value="1"/>
</dbReference>
<evidence type="ECO:0000259" key="8">
    <source>
        <dbReference type="PROSITE" id="PS50235"/>
    </source>
</evidence>
<evidence type="ECO:0000256" key="2">
    <source>
        <dbReference type="ARBA" id="ARBA00005427"/>
    </source>
</evidence>
<evidence type="ECO:0000256" key="5">
    <source>
        <dbReference type="ARBA" id="ARBA00022786"/>
    </source>
</evidence>
<dbReference type="InterPro" id="IPR018200">
    <property type="entry name" value="USP_CS"/>
</dbReference>
<dbReference type="GO" id="GO:0016579">
    <property type="term" value="P:protein deubiquitination"/>
    <property type="evidence" value="ECO:0007669"/>
    <property type="project" value="InterPro"/>
</dbReference>
<comment type="catalytic activity">
    <reaction evidence="1">
        <text>Thiol-dependent hydrolysis of ester, thioester, amide, peptide and isopeptide bonds formed by the C-terminal Gly of ubiquitin (a 76-residue protein attached to proteins as an intracellular targeting signal).</text>
        <dbReference type="EC" id="3.4.19.12"/>
    </reaction>
</comment>
<protein>
    <recommendedName>
        <fullName evidence="3">ubiquitinyl hydrolase 1</fullName>
        <ecNumber evidence="3">3.4.19.12</ecNumber>
    </recommendedName>
</protein>
<dbReference type="SUPFAM" id="SSF54001">
    <property type="entry name" value="Cysteine proteinases"/>
    <property type="match status" value="1"/>
</dbReference>
<evidence type="ECO:0000313" key="9">
    <source>
        <dbReference type="EMBL" id="CAH0098660.1"/>
    </source>
</evidence>
<evidence type="ECO:0000256" key="1">
    <source>
        <dbReference type="ARBA" id="ARBA00000707"/>
    </source>
</evidence>
<dbReference type="Proteomes" id="UP000789390">
    <property type="component" value="Unassembled WGS sequence"/>
</dbReference>
<keyword evidence="7" id="KW-0788">Thiol protease</keyword>
<evidence type="ECO:0000256" key="3">
    <source>
        <dbReference type="ARBA" id="ARBA00012759"/>
    </source>
</evidence>
<keyword evidence="10" id="KW-1185">Reference proteome</keyword>
<dbReference type="EC" id="3.4.19.12" evidence="3"/>
<dbReference type="GO" id="GO:0006508">
    <property type="term" value="P:proteolysis"/>
    <property type="evidence" value="ECO:0007669"/>
    <property type="project" value="UniProtKB-KW"/>
</dbReference>
<dbReference type="AlphaFoldDB" id="A0A8J2WGJ4"/>
<dbReference type="Gene3D" id="3.90.70.10">
    <property type="entry name" value="Cysteine proteinases"/>
    <property type="match status" value="1"/>
</dbReference>
<evidence type="ECO:0000313" key="10">
    <source>
        <dbReference type="Proteomes" id="UP000789390"/>
    </source>
</evidence>
<dbReference type="GO" id="GO:0030330">
    <property type="term" value="P:DNA damage response, signal transduction by p53 class mediator"/>
    <property type="evidence" value="ECO:0007669"/>
    <property type="project" value="TreeGrafter"/>
</dbReference>
<dbReference type="EMBL" id="CAKKLH010000004">
    <property type="protein sequence ID" value="CAH0098660.1"/>
    <property type="molecule type" value="Genomic_DNA"/>
</dbReference>
<gene>
    <name evidence="9" type="ORF">DGAL_LOCUS746</name>
</gene>
<dbReference type="InterPro" id="IPR038765">
    <property type="entry name" value="Papain-like_cys_pep_sf"/>
</dbReference>
<feature type="domain" description="USP" evidence="8">
    <location>
        <begin position="398"/>
        <end position="766"/>
    </location>
</feature>
<proteinExistence type="inferred from homology"/>
<dbReference type="PROSITE" id="PS00973">
    <property type="entry name" value="USP_2"/>
    <property type="match status" value="1"/>
</dbReference>
<keyword evidence="4" id="KW-0645">Protease</keyword>
<comment type="similarity">
    <text evidence="2">Belongs to the peptidase C19 family. USP10 subfamily.</text>
</comment>
<dbReference type="PROSITE" id="PS50235">
    <property type="entry name" value="USP_3"/>
    <property type="match status" value="1"/>
</dbReference>
<evidence type="ECO:0000256" key="7">
    <source>
        <dbReference type="ARBA" id="ARBA00022807"/>
    </source>
</evidence>
<sequence length="768" mass="85110">MKHAELEFLDLSDLPENEVLNLKSFIVGPVKQDGLQESNSLASEKLPCELTEGLNQVYGVSETIVPHPNQELGSHVPVAFSAPSSVHPLYQQNVCITSIPAYQPIMSYPMQMLPGGHLVGSTPNYYVNNLHSPGVPHPASFSPPHPILNPQLLNYHNPKRKNVRVKYSPRKDVTNGHVADVYSSMVYQSPGSYMGPCFSGDVVQAVTGVPIVMHQSVPSYVPPHSVQVTAANTTQMYPMVTFAPSAGSQQMDFFVPLVTETPNEDIPAIHPTVVLSPQTSLVQPEIVDEPKMEASHTLEKTESLPTIETAPIVEDKSALADPSEAKSWASLFKKDAPVVAASVEKPTARVEPFTPLGVVVTAVAEAVSRPLVDVRIRRMAEHLTSCELVMVPLALLPRGLINKSNWCYINATLQALIACSPFVHLVKSLERFTGRKHEESTTPIMDSVIEFIDQFEVIPVRVGKERASAKKEEPHFGTSFEPSSIYKMLSKIRSETFKVEGRQEDAEEFLSCLLNGLHDEMIDIVKATNLPVGKSVQPGEIKPGTSDDEDWQVIGPKNRGCVTHITTYSKTPISNLFLGQMRSALYYAGAQSTATLQPFFSLQLDIQNEKVNSVRDALACLVSKEPLTGYICPKTGQEVEASRQTTLEELPPILILHLKCFVYDKSGGCQKLMKRVDFSSDLELSKDFLSPSQKSKLKERQRQYKLFAVVYHDGKEATKGHYVTEVHHSGTGSWLRFDDSIVRVVETQPFKYNLPRMPYLLLYRKLNV</sequence>
<reference evidence="9" key="1">
    <citation type="submission" date="2021-11" db="EMBL/GenBank/DDBJ databases">
        <authorList>
            <person name="Schell T."/>
        </authorList>
    </citation>
    <scope>NUCLEOTIDE SEQUENCE</scope>
    <source>
        <strain evidence="9">M5</strain>
    </source>
</reference>
<evidence type="ECO:0000256" key="6">
    <source>
        <dbReference type="ARBA" id="ARBA00022801"/>
    </source>
</evidence>
<evidence type="ECO:0000256" key="4">
    <source>
        <dbReference type="ARBA" id="ARBA00022670"/>
    </source>
</evidence>
<keyword evidence="6" id="KW-0378">Hydrolase</keyword>
<dbReference type="GO" id="GO:0004843">
    <property type="term" value="F:cysteine-type deubiquitinase activity"/>
    <property type="evidence" value="ECO:0007669"/>
    <property type="project" value="UniProtKB-EC"/>
</dbReference>
<dbReference type="InterPro" id="IPR050164">
    <property type="entry name" value="Peptidase_C19"/>
</dbReference>
<dbReference type="PANTHER" id="PTHR24006:SF687">
    <property type="entry name" value="UBIQUITIN CARBOXYL-TERMINAL HYDROLASE 10"/>
    <property type="match status" value="1"/>
</dbReference>
<keyword evidence="5" id="KW-0833">Ubl conjugation pathway</keyword>
<dbReference type="GO" id="GO:0010506">
    <property type="term" value="P:regulation of autophagy"/>
    <property type="evidence" value="ECO:0007669"/>
    <property type="project" value="TreeGrafter"/>
</dbReference>
<dbReference type="InterPro" id="IPR001394">
    <property type="entry name" value="Peptidase_C19_UCH"/>
</dbReference>
<dbReference type="FunFam" id="3.90.70.10:FF:000092">
    <property type="entry name" value="Ubiquitin carboxyl-terminal hydrolase"/>
    <property type="match status" value="1"/>
</dbReference>
<dbReference type="PANTHER" id="PTHR24006">
    <property type="entry name" value="UBIQUITIN CARBOXYL-TERMINAL HYDROLASE"/>
    <property type="match status" value="1"/>
</dbReference>
<dbReference type="GO" id="GO:0005634">
    <property type="term" value="C:nucleus"/>
    <property type="evidence" value="ECO:0007669"/>
    <property type="project" value="TreeGrafter"/>
</dbReference>
<dbReference type="InterPro" id="IPR028889">
    <property type="entry name" value="USP"/>
</dbReference>
<name>A0A8J2WGJ4_9CRUS</name>
<dbReference type="GO" id="GO:0005829">
    <property type="term" value="C:cytosol"/>
    <property type="evidence" value="ECO:0007669"/>
    <property type="project" value="TreeGrafter"/>
</dbReference>
<dbReference type="CDD" id="cd02257">
    <property type="entry name" value="Peptidase_C19"/>
    <property type="match status" value="1"/>
</dbReference>
<dbReference type="OrthoDB" id="429671at2759"/>
<comment type="caution">
    <text evidence="9">The sequence shown here is derived from an EMBL/GenBank/DDBJ whole genome shotgun (WGS) entry which is preliminary data.</text>
</comment>
<accession>A0A8J2WGJ4</accession>